<reference evidence="1 2" key="1">
    <citation type="journal article" date="2018" name="Mol. Plant">
        <title>The genome of Artemisia annua provides insight into the evolution of Asteraceae family and artemisinin biosynthesis.</title>
        <authorList>
            <person name="Shen Q."/>
            <person name="Zhang L."/>
            <person name="Liao Z."/>
            <person name="Wang S."/>
            <person name="Yan T."/>
            <person name="Shi P."/>
            <person name="Liu M."/>
            <person name="Fu X."/>
            <person name="Pan Q."/>
            <person name="Wang Y."/>
            <person name="Lv Z."/>
            <person name="Lu X."/>
            <person name="Zhang F."/>
            <person name="Jiang W."/>
            <person name="Ma Y."/>
            <person name="Chen M."/>
            <person name="Hao X."/>
            <person name="Li L."/>
            <person name="Tang Y."/>
            <person name="Lv G."/>
            <person name="Zhou Y."/>
            <person name="Sun X."/>
            <person name="Brodelius P.E."/>
            <person name="Rose J.K.C."/>
            <person name="Tang K."/>
        </authorList>
    </citation>
    <scope>NUCLEOTIDE SEQUENCE [LARGE SCALE GENOMIC DNA]</scope>
    <source>
        <strain evidence="2">cv. Huhao1</strain>
        <tissue evidence="1">Leaf</tissue>
    </source>
</reference>
<dbReference type="EMBL" id="PKPP01000640">
    <property type="protein sequence ID" value="PWA90303.1"/>
    <property type="molecule type" value="Genomic_DNA"/>
</dbReference>
<gene>
    <name evidence="1" type="ORF">CTI12_AA059180</name>
</gene>
<name>A0A2U1PX75_ARTAN</name>
<accession>A0A2U1PX75</accession>
<dbReference type="Proteomes" id="UP000245207">
    <property type="component" value="Unassembled WGS sequence"/>
</dbReference>
<protein>
    <submittedName>
        <fullName evidence="1">Uncharacterized protein</fullName>
    </submittedName>
</protein>
<dbReference type="AlphaFoldDB" id="A0A2U1PX75"/>
<evidence type="ECO:0000313" key="2">
    <source>
        <dbReference type="Proteomes" id="UP000245207"/>
    </source>
</evidence>
<comment type="caution">
    <text evidence="1">The sequence shown here is derived from an EMBL/GenBank/DDBJ whole genome shotgun (WGS) entry which is preliminary data.</text>
</comment>
<evidence type="ECO:0000313" key="1">
    <source>
        <dbReference type="EMBL" id="PWA90303.1"/>
    </source>
</evidence>
<sequence length="105" mass="11997">MVSTPNFDELKDACHSDDLKDCFKFLKVSEWSNGLREKIVKFGELMDEGQSFSHFDVAAMDGLECLIEAQATNGEILQALVRLLDVLRQARAQKRRHVMVMEVHD</sequence>
<proteinExistence type="predicted"/>
<organism evidence="1 2">
    <name type="scientific">Artemisia annua</name>
    <name type="common">Sweet wormwood</name>
    <dbReference type="NCBI Taxonomy" id="35608"/>
    <lineage>
        <taxon>Eukaryota</taxon>
        <taxon>Viridiplantae</taxon>
        <taxon>Streptophyta</taxon>
        <taxon>Embryophyta</taxon>
        <taxon>Tracheophyta</taxon>
        <taxon>Spermatophyta</taxon>
        <taxon>Magnoliopsida</taxon>
        <taxon>eudicotyledons</taxon>
        <taxon>Gunneridae</taxon>
        <taxon>Pentapetalae</taxon>
        <taxon>asterids</taxon>
        <taxon>campanulids</taxon>
        <taxon>Asterales</taxon>
        <taxon>Asteraceae</taxon>
        <taxon>Asteroideae</taxon>
        <taxon>Anthemideae</taxon>
        <taxon>Artemisiinae</taxon>
        <taxon>Artemisia</taxon>
    </lineage>
</organism>
<keyword evidence="2" id="KW-1185">Reference proteome</keyword>